<dbReference type="EMBL" id="BSXG01000061">
    <property type="protein sequence ID" value="GME32387.1"/>
    <property type="molecule type" value="Genomic_DNA"/>
</dbReference>
<comment type="caution">
    <text evidence="1">The sequence shown here is derived from an EMBL/GenBank/DDBJ whole genome shotgun (WGS) entry which is preliminary data.</text>
</comment>
<dbReference type="Proteomes" id="UP001165186">
    <property type="component" value="Unassembled WGS sequence"/>
</dbReference>
<organism evidence="1 2">
    <name type="scientific">Neofusicoccum parvum</name>
    <dbReference type="NCBI Taxonomy" id="310453"/>
    <lineage>
        <taxon>Eukaryota</taxon>
        <taxon>Fungi</taxon>
        <taxon>Dikarya</taxon>
        <taxon>Ascomycota</taxon>
        <taxon>Pezizomycotina</taxon>
        <taxon>Dothideomycetes</taxon>
        <taxon>Dothideomycetes incertae sedis</taxon>
        <taxon>Botryosphaeriales</taxon>
        <taxon>Botryosphaeriaceae</taxon>
        <taxon>Neofusicoccum</taxon>
    </lineage>
</organism>
<gene>
    <name evidence="1" type="primary">g3027</name>
    <name evidence="1" type="ORF">NpPPO83_00003027</name>
</gene>
<sequence length="535" mass="59213">MEILQSFLRLAPYLTLPNIALAAVALTLALILKSILAAAFSPLRSIPGPFLARFTRLWLLRHFLRGDFHKTNIQLHQRYGPIVRIAPHTYSLSDPAALKPVYGHGSRFTKAAFYDASRNPDAPRADLFCARDPAAHAALRRLVARLYSASTVVRMEAGVHGCVRALVARLGEFARGEAAGGTRGVRDGGKEVDLQFWLQCYAFDVVGAVTVDRRFGFLERGEDGLGLWEALHRSLAYLTYVGVVPEWHRWAYAVKKWTGNNGMAGLFGFAAGEVGKRLQMTAMEAAGEEKGGKEAEESGEDFLAKMVRMHREDPEKFGFSEMMLVCAMNIGAGSDSTSVALSAVMWFLMKHPEVLAKLRAELDAAAAEGLVSATEFLSYQQAQKLPYLQAVISEGLRVHSPPGVPLSREVPKGGAEVAGTFFPEGSVLGMNAWVMHADKDVFGDDAEEYRPERWLVSKEEIGRMDRSILTWGLGSRTCIGKNIALMEISILIPELVRRFDFRLVRPDAELETQNVFFVKQKNLWVNVSERKTEAP</sequence>
<accession>A0ACB5S9Z0</accession>
<proteinExistence type="predicted"/>
<evidence type="ECO:0000313" key="1">
    <source>
        <dbReference type="EMBL" id="GME32387.1"/>
    </source>
</evidence>
<name>A0ACB5S9Z0_9PEZI</name>
<reference evidence="1" key="1">
    <citation type="submission" date="2024-09" db="EMBL/GenBank/DDBJ databases">
        <title>Draft Genome Sequences of Neofusicoccum parvum.</title>
        <authorList>
            <person name="Ashida A."/>
            <person name="Camagna M."/>
            <person name="Tanaka A."/>
            <person name="Takemoto D."/>
        </authorList>
    </citation>
    <scope>NUCLEOTIDE SEQUENCE</scope>
    <source>
        <strain evidence="1">PPO83</strain>
    </source>
</reference>
<keyword evidence="2" id="KW-1185">Reference proteome</keyword>
<protein>
    <submittedName>
        <fullName evidence="1">Uncharacterized protein</fullName>
    </submittedName>
</protein>
<evidence type="ECO:0000313" key="2">
    <source>
        <dbReference type="Proteomes" id="UP001165186"/>
    </source>
</evidence>